<comment type="caution">
    <text evidence="6">The sequence shown here is derived from an EMBL/GenBank/DDBJ whole genome shotgun (WGS) entry which is preliminary data.</text>
</comment>
<evidence type="ECO:0000256" key="2">
    <source>
        <dbReference type="ARBA" id="ARBA00022737"/>
    </source>
</evidence>
<feature type="region of interest" description="Disordered" evidence="4">
    <location>
        <begin position="1"/>
        <end position="104"/>
    </location>
</feature>
<evidence type="ECO:0000313" key="6">
    <source>
        <dbReference type="EMBL" id="CAE6531321.1"/>
    </source>
</evidence>
<evidence type="ECO:0000256" key="3">
    <source>
        <dbReference type="PROSITE-ProRule" id="PRU00221"/>
    </source>
</evidence>
<feature type="repeat" description="WD" evidence="3">
    <location>
        <begin position="866"/>
        <end position="907"/>
    </location>
</feature>
<feature type="compositionally biased region" description="Pro residues" evidence="4">
    <location>
        <begin position="89"/>
        <end position="100"/>
    </location>
</feature>
<evidence type="ECO:0000256" key="4">
    <source>
        <dbReference type="SAM" id="MobiDB-lite"/>
    </source>
</evidence>
<feature type="compositionally biased region" description="Pro residues" evidence="4">
    <location>
        <begin position="29"/>
        <end position="38"/>
    </location>
</feature>
<feature type="repeat" description="WD" evidence="3">
    <location>
        <begin position="909"/>
        <end position="950"/>
    </location>
</feature>
<dbReference type="Proteomes" id="UP000663853">
    <property type="component" value="Unassembled WGS sequence"/>
</dbReference>
<dbReference type="Gene3D" id="2.130.10.10">
    <property type="entry name" value="YVTN repeat-like/Quinoprotein amine dehydrogenase"/>
    <property type="match status" value="5"/>
</dbReference>
<sequence>MPPKDRHPNSKKGFLSPVRNFFRRSSSNPSPPVTLPHPAPHKSSSRAEVEIHRPDEASREAELAQSSEEPSVVLQPVSASGAISAAPEPNNPQPELPPADTPAALDPVETTPAITNPIWAGLKTTLQGLRDNSGVFSHLSLAAGILLECFDGVETAARNREDYDDLGQELAALSGSLAELVKAPTPLTKSISSVEIEIKLQTKEIKDRMTRGPTGRFLAAKEDEDDILRRYQRIQSLFRQLQANLSVSAWSITNEHLVNTRLEGLHPVKQATYDSTLSSVVNRRMCTEGTRERVLSDLDEWVDAIEKPAVYWMNGMAGTGKTTIACTFSGRLEGKEKLAASFFCTRTTADCRDVSRIIPTIAYQLARYSIPFQSALYEILGKEPDAGSKNTQKQFERLLRDPLQKVKDAMPDNLVVVIDALDECDDHGGVEEMLDILFQYAPAIPLKILVTSRPEPEIHKRMTAYSQSHSAVHLHDIESSLVQADISLYLKEGLASLSVSPTQISQLVDQSGSLFIYAATLVRYIKSGSNPKSRLASVLSMTPEATRRHAQIDALYTAVLTYKTGHLALASKTDTLLKMLEEFLSERLLFWAEVLSLKRDVPTGVETLLKAKRWLNKTGPTASELVVLLEDARNFVTGFASSPASQSTPHIYISCLPFCPRSSSVYKNYWKRTRGLLQLEGSLMGRREGAALATWNVGSDVNSVAWSPDGTKVAVGCGDHTVRILNAHNGMPLFEPLKGHTDDVLSVAFSPDGKLVASGSADRTIRVWNAHNGTPVSDPFEGHTDYVVSVSFSPDGMYIVSGSSDGTIRIWNASDGTLFKGPLEGHTSFVNSVAFSPDGTLIASASYDCTVRLWNLQDGTPVASPFQGHTHYVYSVAFTPDGTRLVSGSGDYTICMWNISDGSLVTSPFRGHTNQVLSVAVSPDGTRVASSSSDRTVRVWSIDDGTLAAGPFVGHTERIYSVAYSTDGTRVISGSYDRTVRVWNVRDGLSIPFAPFENHITQLTSVSLPGSGTRILSNSDDRTIWAWDISHGQVVASPLPVEQAIHLNTVHSLPTGSHIAFSTPDCRLQVMDLTTDSLLADTLPGHTGSITSSVYSADGSLLVTGSADRTIRIWDLQRAILAAGPFRGHHGKVTSVGISPDSLRVVSCSGAYEDKTIRIWNVANALRNIAPLHNPSTDPSSTHSQTHAFEGWGLQDDGWVTNSSSELLFWIPLDLATIHAWPSPHAEFIITKDGVLHILQQELRLGDQWSRCYVSD</sequence>
<feature type="repeat" description="WD" evidence="3">
    <location>
        <begin position="996"/>
        <end position="1037"/>
    </location>
</feature>
<evidence type="ECO:0000259" key="5">
    <source>
        <dbReference type="PROSITE" id="PS50837"/>
    </source>
</evidence>
<feature type="compositionally biased region" description="Low complexity" evidence="4">
    <location>
        <begin position="16"/>
        <end position="28"/>
    </location>
</feature>
<dbReference type="SUPFAM" id="SSF52540">
    <property type="entry name" value="P-loop containing nucleoside triphosphate hydrolases"/>
    <property type="match status" value="1"/>
</dbReference>
<gene>
    <name evidence="6" type="ORF">RDB_LOCUS168498</name>
</gene>
<dbReference type="Gene3D" id="3.40.50.300">
    <property type="entry name" value="P-loop containing nucleotide triphosphate hydrolases"/>
    <property type="match status" value="1"/>
</dbReference>
<feature type="compositionally biased region" description="Basic and acidic residues" evidence="4">
    <location>
        <begin position="45"/>
        <end position="62"/>
    </location>
</feature>
<dbReference type="Pfam" id="PF24883">
    <property type="entry name" value="NPHP3_N"/>
    <property type="match status" value="1"/>
</dbReference>
<dbReference type="PROSITE" id="PS50837">
    <property type="entry name" value="NACHT"/>
    <property type="match status" value="1"/>
</dbReference>
<evidence type="ECO:0000313" key="7">
    <source>
        <dbReference type="Proteomes" id="UP000663853"/>
    </source>
</evidence>
<feature type="repeat" description="WD" evidence="3">
    <location>
        <begin position="952"/>
        <end position="988"/>
    </location>
</feature>
<keyword evidence="1 3" id="KW-0853">WD repeat</keyword>
<dbReference type="InterPro" id="IPR059179">
    <property type="entry name" value="MLKL-like_MCAfunc"/>
</dbReference>
<feature type="domain" description="NACHT" evidence="5">
    <location>
        <begin position="309"/>
        <end position="454"/>
    </location>
</feature>
<dbReference type="PANTHER" id="PTHR19879">
    <property type="entry name" value="TRANSCRIPTION INITIATION FACTOR TFIID"/>
    <property type="match status" value="1"/>
</dbReference>
<accession>A0A8H3DLN0</accession>
<dbReference type="CDD" id="cd00200">
    <property type="entry name" value="WD40"/>
    <property type="match status" value="1"/>
</dbReference>
<feature type="repeat" description="WD" evidence="3">
    <location>
        <begin position="737"/>
        <end position="778"/>
    </location>
</feature>
<dbReference type="EMBL" id="CAJMXA010004011">
    <property type="protein sequence ID" value="CAE6531321.1"/>
    <property type="molecule type" value="Genomic_DNA"/>
</dbReference>
<dbReference type="PROSITE" id="PS50294">
    <property type="entry name" value="WD_REPEATS_REGION"/>
    <property type="match status" value="8"/>
</dbReference>
<dbReference type="Pfam" id="PF00400">
    <property type="entry name" value="WD40"/>
    <property type="match status" value="10"/>
</dbReference>
<dbReference type="PRINTS" id="PR00320">
    <property type="entry name" value="GPROTEINBRPT"/>
</dbReference>
<dbReference type="InterPro" id="IPR036322">
    <property type="entry name" value="WD40_repeat_dom_sf"/>
</dbReference>
<dbReference type="PROSITE" id="PS50082">
    <property type="entry name" value="WD_REPEATS_2"/>
    <property type="match status" value="9"/>
</dbReference>
<dbReference type="InterPro" id="IPR001680">
    <property type="entry name" value="WD40_rpt"/>
</dbReference>
<dbReference type="PANTHER" id="PTHR19879:SF9">
    <property type="entry name" value="TRANSCRIPTION INITIATION FACTOR TFIID SUBUNIT 5"/>
    <property type="match status" value="1"/>
</dbReference>
<keyword evidence="2" id="KW-0677">Repeat</keyword>
<dbReference type="InterPro" id="IPR056884">
    <property type="entry name" value="NPHP3-like_N"/>
</dbReference>
<reference evidence="6" key="1">
    <citation type="submission" date="2021-01" db="EMBL/GenBank/DDBJ databases">
        <authorList>
            <person name="Kaushik A."/>
        </authorList>
    </citation>
    <scope>NUCLEOTIDE SEQUENCE</scope>
    <source>
        <strain evidence="6">AG6-10EEA</strain>
    </source>
</reference>
<evidence type="ECO:0000256" key="1">
    <source>
        <dbReference type="ARBA" id="ARBA00022574"/>
    </source>
</evidence>
<dbReference type="PROSITE" id="PS00678">
    <property type="entry name" value="WD_REPEATS_1"/>
    <property type="match status" value="5"/>
</dbReference>
<dbReference type="AlphaFoldDB" id="A0A8H3DLN0"/>
<name>A0A8H3DLN0_9AGAM</name>
<feature type="repeat" description="WD" evidence="3">
    <location>
        <begin position="780"/>
        <end position="821"/>
    </location>
</feature>
<dbReference type="SMART" id="SM00320">
    <property type="entry name" value="WD40"/>
    <property type="match status" value="10"/>
</dbReference>
<feature type="repeat" description="WD" evidence="3">
    <location>
        <begin position="1083"/>
        <end position="1117"/>
    </location>
</feature>
<dbReference type="InterPro" id="IPR019775">
    <property type="entry name" value="WD40_repeat_CS"/>
</dbReference>
<feature type="repeat" description="WD" evidence="3">
    <location>
        <begin position="1126"/>
        <end position="1162"/>
    </location>
</feature>
<organism evidence="6 7">
    <name type="scientific">Rhizoctonia solani</name>
    <dbReference type="NCBI Taxonomy" id="456999"/>
    <lineage>
        <taxon>Eukaryota</taxon>
        <taxon>Fungi</taxon>
        <taxon>Dikarya</taxon>
        <taxon>Basidiomycota</taxon>
        <taxon>Agaricomycotina</taxon>
        <taxon>Agaricomycetes</taxon>
        <taxon>Cantharellales</taxon>
        <taxon>Ceratobasidiaceae</taxon>
        <taxon>Rhizoctonia</taxon>
    </lineage>
</organism>
<dbReference type="InterPro" id="IPR027417">
    <property type="entry name" value="P-loop_NTPase"/>
</dbReference>
<dbReference type="SUPFAM" id="SSF50978">
    <property type="entry name" value="WD40 repeat-like"/>
    <property type="match status" value="2"/>
</dbReference>
<dbReference type="InterPro" id="IPR020472">
    <property type="entry name" value="WD40_PAC1"/>
</dbReference>
<dbReference type="InterPro" id="IPR015943">
    <property type="entry name" value="WD40/YVTN_repeat-like_dom_sf"/>
</dbReference>
<dbReference type="CDD" id="cd21037">
    <property type="entry name" value="MLKL_NTD"/>
    <property type="match status" value="1"/>
</dbReference>
<feature type="repeat" description="WD" evidence="3">
    <location>
        <begin position="823"/>
        <end position="864"/>
    </location>
</feature>
<proteinExistence type="predicted"/>
<dbReference type="InterPro" id="IPR007111">
    <property type="entry name" value="NACHT_NTPase"/>
</dbReference>
<protein>
    <recommendedName>
        <fullName evidence="5">NACHT domain-containing protein</fullName>
    </recommendedName>
</protein>